<dbReference type="OrthoDB" id="5517869at2"/>
<evidence type="ECO:0000313" key="2">
    <source>
        <dbReference type="EMBL" id="KYG60782.1"/>
    </source>
</evidence>
<dbReference type="Proteomes" id="UP000075391">
    <property type="component" value="Unassembled WGS sequence"/>
</dbReference>
<reference evidence="2 3" key="1">
    <citation type="submission" date="2016-03" db="EMBL/GenBank/DDBJ databases">
        <authorList>
            <person name="Ploux O."/>
        </authorList>
    </citation>
    <scope>NUCLEOTIDE SEQUENCE [LARGE SCALE GENOMIC DNA]</scope>
    <source>
        <strain evidence="2 3">BER2</strain>
    </source>
</reference>
<proteinExistence type="predicted"/>
<gene>
    <name evidence="2" type="ORF">AZI85_12400</name>
</gene>
<name>A0A150WD39_BDEBC</name>
<protein>
    <submittedName>
        <fullName evidence="2">Uncharacterized protein</fullName>
    </submittedName>
</protein>
<dbReference type="AlphaFoldDB" id="A0A150WD39"/>
<evidence type="ECO:0000256" key="1">
    <source>
        <dbReference type="SAM" id="MobiDB-lite"/>
    </source>
</evidence>
<feature type="compositionally biased region" description="Polar residues" evidence="1">
    <location>
        <begin position="179"/>
        <end position="193"/>
    </location>
</feature>
<accession>A0A150WD39</accession>
<organism evidence="2 3">
    <name type="scientific">Bdellovibrio bacteriovorus</name>
    <dbReference type="NCBI Taxonomy" id="959"/>
    <lineage>
        <taxon>Bacteria</taxon>
        <taxon>Pseudomonadati</taxon>
        <taxon>Bdellovibrionota</taxon>
        <taxon>Bdellovibrionia</taxon>
        <taxon>Bdellovibrionales</taxon>
        <taxon>Pseudobdellovibrionaceae</taxon>
        <taxon>Bdellovibrio</taxon>
    </lineage>
</organism>
<comment type="caution">
    <text evidence="2">The sequence shown here is derived from an EMBL/GenBank/DDBJ whole genome shotgun (WGS) entry which is preliminary data.</text>
</comment>
<sequence length="701" mass="76722">MQGMQLKRILPFAVLAGCLCWSSQLSGLKFIPIYEALTIKAQKNSPPHIAFEEVVESERISEEWARLAKIKPATLAVEKTSSTPLFAKKIEVPEMVLTKRPETLITSAPVEEASEGAWVEHLPVAQAKRLQEAQRRSEILNQDWTVPTWSDMAREVLEKSGALATSPSSSSNVYVAGTSASGQVSTRPSQASVSVPDRTPQGVMDERAEGSQSFVEEKNLRHYIQGPLEITGGLAVTNEHHIEIRRNDEGVLKELGRVDLRQGLYNIEVEDKNGTVVARLVDKEGKTLGEGSFRLNRVAAANAGTLQGPKLKIEPHPDFAGIVTSAYNPKPNDVAPAQTRATFVKGASEIAVKKDDGLVAMDNVTKGSMTVMRAAAPKHLQTAAIVISGKEFKSQLYPESMIKALQDIVAQQRAQSIDGSPTIIWGKVTLDGKALAGAEVVVESDEALIPVYFNSFMIPDPQLKSTSDNGLFAFVDVEPGFHSILATRSSAILGYQNVVVEEGSVAQGDVESTIKTEAVPLRIYDAFTGEARPGLVTMQSLQEDLEVNTGLTTVTLPHVSRLGLMRVQPEGADYVSARYIYNDTDEFIHAPLVHWSWLTSIKSFLRLDDMPSTGFVVGFVPDEDFEVYLAAYDNFDPRQIVYFDMQGRILQNRKGIAGGGFILFNVPEDTHEVVVLGARTRKMYSRVLPVDANSLSVLTFR</sequence>
<evidence type="ECO:0000313" key="3">
    <source>
        <dbReference type="Proteomes" id="UP000075391"/>
    </source>
</evidence>
<dbReference type="EMBL" id="LUKF01000019">
    <property type="protein sequence ID" value="KYG60782.1"/>
    <property type="molecule type" value="Genomic_DNA"/>
</dbReference>
<feature type="region of interest" description="Disordered" evidence="1">
    <location>
        <begin position="179"/>
        <end position="212"/>
    </location>
</feature>